<reference evidence="5" key="1">
    <citation type="submission" date="2020-09" db="EMBL/GenBank/DDBJ databases">
        <title>Taishania pollutisoli gen. nov., sp. nov., Isolated from Tetrabromobisphenol A-Contaminated Soil.</title>
        <authorList>
            <person name="Chen Q."/>
        </authorList>
    </citation>
    <scope>NUCLEOTIDE SEQUENCE</scope>
    <source>
        <strain evidence="5">CZZ-1</strain>
    </source>
</reference>
<dbReference type="EMBL" id="JACVEL010000004">
    <property type="protein sequence ID" value="MBC9812516.1"/>
    <property type="molecule type" value="Genomic_DNA"/>
</dbReference>
<feature type="domain" description="GEVED" evidence="4">
    <location>
        <begin position="366"/>
        <end position="444"/>
    </location>
</feature>
<dbReference type="InterPro" id="IPR045474">
    <property type="entry name" value="GEVED"/>
</dbReference>
<organism evidence="5 6">
    <name type="scientific">Taishania pollutisoli</name>
    <dbReference type="NCBI Taxonomy" id="2766479"/>
    <lineage>
        <taxon>Bacteria</taxon>
        <taxon>Pseudomonadati</taxon>
        <taxon>Bacteroidota</taxon>
        <taxon>Flavobacteriia</taxon>
        <taxon>Flavobacteriales</taxon>
        <taxon>Crocinitomicaceae</taxon>
        <taxon>Taishania</taxon>
    </lineage>
</organism>
<accession>A0A8J6PIZ0</accession>
<protein>
    <submittedName>
        <fullName evidence="5">T9SS type A sorting domain-containing protein</fullName>
    </submittedName>
</protein>
<dbReference type="RefSeq" id="WP_216714038.1">
    <property type="nucleotide sequence ID" value="NZ_JACVEL010000004.1"/>
</dbReference>
<gene>
    <name evidence="5" type="ORF">H9Y05_08550</name>
</gene>
<evidence type="ECO:0000313" key="6">
    <source>
        <dbReference type="Proteomes" id="UP000652681"/>
    </source>
</evidence>
<feature type="chain" id="PRO_5035178869" evidence="2">
    <location>
        <begin position="24"/>
        <end position="532"/>
    </location>
</feature>
<dbReference type="NCBIfam" id="TIGR04183">
    <property type="entry name" value="Por_Secre_tail"/>
    <property type="match status" value="1"/>
</dbReference>
<evidence type="ECO:0000259" key="4">
    <source>
        <dbReference type="Pfam" id="PF20009"/>
    </source>
</evidence>
<name>A0A8J6PIZ0_9FLAO</name>
<feature type="domain" description="GEVED" evidence="4">
    <location>
        <begin position="118"/>
        <end position="194"/>
    </location>
</feature>
<evidence type="ECO:0000256" key="1">
    <source>
        <dbReference type="ARBA" id="ARBA00022729"/>
    </source>
</evidence>
<feature type="signal peptide" evidence="2">
    <location>
        <begin position="1"/>
        <end position="23"/>
    </location>
</feature>
<dbReference type="InterPro" id="IPR026444">
    <property type="entry name" value="Secre_tail"/>
</dbReference>
<dbReference type="AlphaFoldDB" id="A0A8J6PIZ0"/>
<dbReference type="Pfam" id="PF18962">
    <property type="entry name" value="Por_Secre_tail"/>
    <property type="match status" value="1"/>
</dbReference>
<dbReference type="Pfam" id="PF20009">
    <property type="entry name" value="GEVED"/>
    <property type="match status" value="2"/>
</dbReference>
<proteinExistence type="predicted"/>
<evidence type="ECO:0000256" key="2">
    <source>
        <dbReference type="SAM" id="SignalP"/>
    </source>
</evidence>
<keyword evidence="6" id="KW-1185">Reference proteome</keyword>
<keyword evidence="1 2" id="KW-0732">Signal</keyword>
<evidence type="ECO:0000259" key="3">
    <source>
        <dbReference type="Pfam" id="PF18962"/>
    </source>
</evidence>
<sequence>MNTINYFKGVALLTAFGATSLFAQQKSTVVPKNTVSKMNTLKPHVVHTNNQTKALCAVAIDCSDNDALLNITYSTINNTTTCSPNGYGDYQIMTANVTAGVGTPISVTVGDGWTTESVGAWIDYNGDEQFAEDEFIYIGQGSGNTITSSITLPANTPAGFYPIRFMVYAGLITADLGCYNEPLDYGEFEDYTLNVTAAPDCSTLPSSITLTASSVSVCAGETIQLSMDYYPDAAGLSYQLQASSDGTNWNDMLSPTQSDNFTVSVTGAIQYRVVLTCSENGQSVTSNVISITVKTPLECMCIPVLDCTDDDVITNVDLPDLGFSNASACGVDGYTDYTSLSIPDIQAGASTAINVTVGSGFTSESVSVWIDYNDNGVFEPSEFTYIGTGSGSVVNGTLTIPATSPLGEHMMRVRVAAVAATGATDDLSCDEAQVYGETEDYKINIIEELGIGSATLQNIFISPNPTNGAVVISAIPTASTIQVLDLTGRTISTTTVKADVESSIDMSNLAPGTYHVLISNANGSLVKKVVRN</sequence>
<feature type="domain" description="Secretion system C-terminal sorting" evidence="3">
    <location>
        <begin position="461"/>
        <end position="530"/>
    </location>
</feature>
<evidence type="ECO:0000313" key="5">
    <source>
        <dbReference type="EMBL" id="MBC9812516.1"/>
    </source>
</evidence>
<dbReference type="Proteomes" id="UP000652681">
    <property type="component" value="Unassembled WGS sequence"/>
</dbReference>
<comment type="caution">
    <text evidence="5">The sequence shown here is derived from an EMBL/GenBank/DDBJ whole genome shotgun (WGS) entry which is preliminary data.</text>
</comment>